<accession>A8ACC1</accession>
<dbReference type="KEGG" id="iho:Igni_1397"/>
<dbReference type="AlphaFoldDB" id="A8ACC1"/>
<dbReference type="STRING" id="453591.Igni_1397"/>
<gene>
    <name evidence="1" type="ordered locus">Igni_1397</name>
</gene>
<dbReference type="Proteomes" id="UP000000262">
    <property type="component" value="Chromosome"/>
</dbReference>
<keyword evidence="2" id="KW-1185">Reference proteome</keyword>
<name>A8ACC1_IGNH4</name>
<sequence>MVDLDKVREAIRRFNEKYGAESELIEVKNDEIVVHVKGHICFTCGAYDYFEDLAFELSDVLGREYAVAEEKQLEDGTYIVRYLPAEKVDKVVREAMIVIYDNVEKLRLEIPKRG</sequence>
<proteinExistence type="predicted"/>
<reference evidence="1 2" key="1">
    <citation type="journal article" date="2008" name="Genome Biol.">
        <title>A genomic analysis of the archaeal system Ignicoccus hospitalis-Nanoarchaeum equitans.</title>
        <authorList>
            <person name="Podar M."/>
            <person name="Anderson I."/>
            <person name="Makarova K.S."/>
            <person name="Elkins J.G."/>
            <person name="Ivanova N."/>
            <person name="Wall M.A."/>
            <person name="Lykidis A."/>
            <person name="Mavromatis K."/>
            <person name="Sun H."/>
            <person name="Hudson M.E."/>
            <person name="Chen W."/>
            <person name="Deciu C."/>
            <person name="Hutchison D."/>
            <person name="Eads J.R."/>
            <person name="Anderson A."/>
            <person name="Fernandes F."/>
            <person name="Szeto E."/>
            <person name="Lapidus A."/>
            <person name="Kyrpides N.C."/>
            <person name="Saier M.H.Jr."/>
            <person name="Richardson P.M."/>
            <person name="Rachel R."/>
            <person name="Huber H."/>
            <person name="Eisen J.A."/>
            <person name="Koonin E.V."/>
            <person name="Keller M."/>
            <person name="Stetter K.O."/>
        </authorList>
    </citation>
    <scope>NUCLEOTIDE SEQUENCE [LARGE SCALE GENOMIC DNA]</scope>
    <source>
        <strain evidence="2">KIN4/I / DSM 18386 / JCM 14125</strain>
    </source>
</reference>
<evidence type="ECO:0000313" key="2">
    <source>
        <dbReference type="Proteomes" id="UP000000262"/>
    </source>
</evidence>
<dbReference type="HOGENOM" id="CLU_160445_0_0_2"/>
<organism evidence="1 2">
    <name type="scientific">Ignicoccus hospitalis (strain KIN4/I / DSM 18386 / JCM 14125)</name>
    <dbReference type="NCBI Taxonomy" id="453591"/>
    <lineage>
        <taxon>Archaea</taxon>
        <taxon>Thermoproteota</taxon>
        <taxon>Thermoprotei</taxon>
        <taxon>Desulfurococcales</taxon>
        <taxon>Desulfurococcaceae</taxon>
        <taxon>Ignicoccus</taxon>
    </lineage>
</organism>
<dbReference type="eggNOG" id="arCOG03648">
    <property type="taxonomic scope" value="Archaea"/>
</dbReference>
<dbReference type="PhylomeDB" id="A8ACC1"/>
<dbReference type="EMBL" id="CP000816">
    <property type="protein sequence ID" value="ABU82573.1"/>
    <property type="molecule type" value="Genomic_DNA"/>
</dbReference>
<protein>
    <submittedName>
        <fullName evidence="1">Uncharacterized protein</fullName>
    </submittedName>
</protein>
<evidence type="ECO:0000313" key="1">
    <source>
        <dbReference type="EMBL" id="ABU82573.1"/>
    </source>
</evidence>